<reference evidence="2" key="3">
    <citation type="submission" date="2023-10" db="EMBL/GenBank/DDBJ databases">
        <title>Pathogen: clinical or host-associated sample.</title>
        <authorList>
            <person name="Hergert J."/>
            <person name="Casey R."/>
            <person name="Wagner J."/>
            <person name="Young E.L."/>
            <person name="Oakeson K.F."/>
        </authorList>
    </citation>
    <scope>NUCLEOTIDE SEQUENCE</scope>
    <source>
        <strain evidence="2">2021CK-01020</strain>
    </source>
</reference>
<protein>
    <submittedName>
        <fullName evidence="1">Four-helix bundle copper-binding protein</fullName>
    </submittedName>
</protein>
<dbReference type="PANTHER" id="PTHR37310:SF1">
    <property type="entry name" value="CYTOPLASMIC PROTEIN"/>
    <property type="match status" value="1"/>
</dbReference>
<dbReference type="CDD" id="cd08026">
    <property type="entry name" value="DUF326"/>
    <property type="match status" value="1"/>
</dbReference>
<dbReference type="Pfam" id="PF03860">
    <property type="entry name" value="Csp"/>
    <property type="match status" value="1"/>
</dbReference>
<dbReference type="InterPro" id="IPR044543">
    <property type="entry name" value="YHJQ-like"/>
</dbReference>
<evidence type="ECO:0000313" key="3">
    <source>
        <dbReference type="Proteomes" id="UP000433532"/>
    </source>
</evidence>
<dbReference type="EMBL" id="CP136986">
    <property type="protein sequence ID" value="WOS81404.1"/>
    <property type="molecule type" value="Genomic_DNA"/>
</dbReference>
<dbReference type="EMBL" id="WOAD01000018">
    <property type="protein sequence ID" value="MUI37349.1"/>
    <property type="molecule type" value="Genomic_DNA"/>
</dbReference>
<accession>A0A077JUA6</accession>
<dbReference type="InterPro" id="IPR005560">
    <property type="entry name" value="Csp_YhjQ"/>
</dbReference>
<evidence type="ECO:0000313" key="2">
    <source>
        <dbReference type="EMBL" id="WOS81404.1"/>
    </source>
</evidence>
<dbReference type="KEGG" id="paeb:NCGM1900_4381"/>
<reference evidence="2" key="2">
    <citation type="submission" date="2023-06" db="EMBL/GenBank/DDBJ databases">
        <authorList>
            <consortium name="Clinical and Environmental Microbiology Branch: Whole genome sequencing antimicrobial resistance pathogens in the healthcare setting"/>
        </authorList>
    </citation>
    <scope>NUCLEOTIDE SEQUENCE</scope>
    <source>
        <strain evidence="2">2021CK-01020</strain>
    </source>
</reference>
<dbReference type="Gene3D" id="1.20.1270.360">
    <property type="match status" value="1"/>
</dbReference>
<dbReference type="Proteomes" id="UP000433532">
    <property type="component" value="Unassembled WGS sequence"/>
</dbReference>
<gene>
    <name evidence="1" type="ORF">GNQ48_20280</name>
    <name evidence="2" type="ORF">L4V69_20205</name>
</gene>
<proteinExistence type="predicted"/>
<sequence>MTRAINDPGNEDPGSLLETDADALLGGAAAQAPEERCRLAAQACIRACERYLALCIESSREQRQHAGDCADLCRLAALLLERRSPWAPAACELAARYALACAERCDGDEPLERECAGACRRFVEACRPLLPA</sequence>
<dbReference type="Proteomes" id="UP001297540">
    <property type="component" value="Chromosome"/>
</dbReference>
<name>A0A077JUA6_PSEAI</name>
<reference evidence="1 3" key="1">
    <citation type="submission" date="2019-11" db="EMBL/GenBank/DDBJ databases">
        <title>Genomes of ocular Pseudomonas aeruginosa isolates.</title>
        <authorList>
            <person name="Khan M."/>
            <person name="Rice S.A."/>
            <person name="Willcox M.D.P."/>
            <person name="Stapleton F."/>
        </authorList>
    </citation>
    <scope>NUCLEOTIDE SEQUENCE [LARGE SCALE GENOMIC DNA]</scope>
    <source>
        <strain evidence="1 3">PA221</strain>
    </source>
</reference>
<dbReference type="PANTHER" id="PTHR37310">
    <property type="entry name" value="CYTOPLASMIC PROTEIN-RELATED"/>
    <property type="match status" value="1"/>
</dbReference>
<dbReference type="AlphaFoldDB" id="A0A077JUA6"/>
<dbReference type="RefSeq" id="WP_003088822.1">
    <property type="nucleotide sequence ID" value="NZ_AP014622.1"/>
</dbReference>
<organism evidence="1 3">
    <name type="scientific">Pseudomonas aeruginosa</name>
    <dbReference type="NCBI Taxonomy" id="287"/>
    <lineage>
        <taxon>Bacteria</taxon>
        <taxon>Pseudomonadati</taxon>
        <taxon>Pseudomonadota</taxon>
        <taxon>Gammaproteobacteria</taxon>
        <taxon>Pseudomonadales</taxon>
        <taxon>Pseudomonadaceae</taxon>
        <taxon>Pseudomonas</taxon>
    </lineage>
</organism>
<evidence type="ECO:0000313" key="1">
    <source>
        <dbReference type="EMBL" id="MUI37349.1"/>
    </source>
</evidence>